<reference evidence="1 2" key="1">
    <citation type="submission" date="2016-11" db="EMBL/GenBank/DDBJ databases">
        <title>Description of two novel members of the family Erysipelotrichaceae: Ileibacterium lipovorans gen. nov., sp. nov. and Dubosiella newyorkensis, gen. nov., sp. nov.</title>
        <authorList>
            <person name="Cox L.M."/>
            <person name="Sohn J."/>
            <person name="Tyrrell K.L."/>
            <person name="Citron D.M."/>
            <person name="Lawson P.A."/>
            <person name="Patel N.B."/>
            <person name="Iizumi T."/>
            <person name="Perez-Perez G.I."/>
            <person name="Goldstein E.J."/>
            <person name="Blaser M.J."/>
        </authorList>
    </citation>
    <scope>NUCLEOTIDE SEQUENCE [LARGE SCALE GENOMIC DNA]</scope>
    <source>
        <strain evidence="1 2">NYU-BL-A3</strain>
    </source>
</reference>
<dbReference type="AlphaFoldDB" id="A0A1U7NI26"/>
<evidence type="ECO:0000313" key="2">
    <source>
        <dbReference type="Proteomes" id="UP000186341"/>
    </source>
</evidence>
<gene>
    <name evidence="1" type="ORF">BO222_02665</name>
</gene>
<name>A0A1U7NI26_9FIRM</name>
<proteinExistence type="predicted"/>
<dbReference type="RefSeq" id="WP_075818156.1">
    <property type="nucleotide sequence ID" value="NZ_CAPNHH010000038.1"/>
</dbReference>
<protein>
    <recommendedName>
        <fullName evidence="3">Prepilin-type N-terminal cleavage/methylation domain-containing protein</fullName>
    </recommendedName>
</protein>
<comment type="caution">
    <text evidence="1">The sequence shown here is derived from an EMBL/GenBank/DDBJ whole genome shotgun (WGS) entry which is preliminary data.</text>
</comment>
<organism evidence="1 2">
    <name type="scientific">Ileibacterium valens</name>
    <dbReference type="NCBI Taxonomy" id="1862668"/>
    <lineage>
        <taxon>Bacteria</taxon>
        <taxon>Bacillati</taxon>
        <taxon>Bacillota</taxon>
        <taxon>Erysipelotrichia</taxon>
        <taxon>Erysipelotrichales</taxon>
        <taxon>Erysipelotrichaceae</taxon>
        <taxon>Ileibacterium</taxon>
    </lineage>
</organism>
<dbReference type="Proteomes" id="UP000186341">
    <property type="component" value="Unassembled WGS sequence"/>
</dbReference>
<dbReference type="EMBL" id="MPJW01000076">
    <property type="protein sequence ID" value="OLU41756.1"/>
    <property type="molecule type" value="Genomic_DNA"/>
</dbReference>
<evidence type="ECO:0008006" key="3">
    <source>
        <dbReference type="Google" id="ProtNLM"/>
    </source>
</evidence>
<accession>A0A1U7NI26</accession>
<evidence type="ECO:0000313" key="1">
    <source>
        <dbReference type="EMBL" id="OLU41756.1"/>
    </source>
</evidence>
<keyword evidence="2" id="KW-1185">Reference proteome</keyword>
<sequence>MAALMIFALLIELSLLSAQFVRQSAYLKLAIRQSETDLAIYDYAKSMAEDHSYQKRCFNSDLNGEIHQIQIDGKEIEFEDQESYIEARYEIDGQPIRMHLFYDENGIVALKYFND</sequence>